<evidence type="ECO:0000256" key="1">
    <source>
        <dbReference type="SAM" id="MobiDB-lite"/>
    </source>
</evidence>
<proteinExistence type="predicted"/>
<reference evidence="2 3" key="1">
    <citation type="submission" date="2019-06" db="EMBL/GenBank/DDBJ databases">
        <title>A chromosomal-level reference genome of Carpinus fangiana (Coryloideae, Betulaceae).</title>
        <authorList>
            <person name="Yang X."/>
            <person name="Wang Z."/>
            <person name="Zhang L."/>
            <person name="Hao G."/>
            <person name="Liu J."/>
            <person name="Yang Y."/>
        </authorList>
    </citation>
    <scope>NUCLEOTIDE SEQUENCE [LARGE SCALE GENOMIC DNA]</scope>
    <source>
        <strain evidence="2">Cfa_2016G</strain>
        <tissue evidence="2">Leaf</tissue>
    </source>
</reference>
<dbReference type="EMBL" id="CM017324">
    <property type="protein sequence ID" value="KAE8037284.1"/>
    <property type="molecule type" value="Genomic_DNA"/>
</dbReference>
<accession>A0A660KN90</accession>
<organism evidence="2 3">
    <name type="scientific">Carpinus fangiana</name>
    <dbReference type="NCBI Taxonomy" id="176857"/>
    <lineage>
        <taxon>Eukaryota</taxon>
        <taxon>Viridiplantae</taxon>
        <taxon>Streptophyta</taxon>
        <taxon>Embryophyta</taxon>
        <taxon>Tracheophyta</taxon>
        <taxon>Spermatophyta</taxon>
        <taxon>Magnoliopsida</taxon>
        <taxon>eudicotyledons</taxon>
        <taxon>Gunneridae</taxon>
        <taxon>Pentapetalae</taxon>
        <taxon>rosids</taxon>
        <taxon>fabids</taxon>
        <taxon>Fagales</taxon>
        <taxon>Betulaceae</taxon>
        <taxon>Carpinus</taxon>
    </lineage>
</organism>
<name>A0A660KN90_9ROSI</name>
<dbReference type="Proteomes" id="UP000327013">
    <property type="component" value="Chromosome 4"/>
</dbReference>
<protein>
    <submittedName>
        <fullName evidence="2">Uncharacterized protein</fullName>
    </submittedName>
</protein>
<keyword evidence="3" id="KW-1185">Reference proteome</keyword>
<feature type="region of interest" description="Disordered" evidence="1">
    <location>
        <begin position="17"/>
        <end position="36"/>
    </location>
</feature>
<dbReference type="OrthoDB" id="10645890at2759"/>
<dbReference type="AlphaFoldDB" id="A0A660KN90"/>
<evidence type="ECO:0000313" key="3">
    <source>
        <dbReference type="Proteomes" id="UP000327013"/>
    </source>
</evidence>
<sequence>MNRTHLDPESVFSRSSRTFARSSMSDYEDDNGVGTAGDAIDEVEEVSSIAMADLRSIAECMISDGYTKECMNWAHLEMKINVQTSWQNDNVWVWVRLKLEG</sequence>
<evidence type="ECO:0000313" key="2">
    <source>
        <dbReference type="EMBL" id="KAE8037284.1"/>
    </source>
</evidence>
<gene>
    <name evidence="2" type="ORF">FH972_009885</name>
</gene>